<sequence length="126" mass="13760">MSSNKPPVRLTKSGKLRVTVAGTGPQEMTAAFVRHIESMEGQINRHGPGITLNTVLYCANLALVLDLYESQVVPQMRLDVLPEEITLVVSRAEGLLLWTLTMLDPAPVSEQVAWLGAMNAIHKLLS</sequence>
<dbReference type="AlphaFoldDB" id="A0A927BF61"/>
<reference evidence="1" key="1">
    <citation type="submission" date="2020-09" db="EMBL/GenBank/DDBJ databases">
        <authorList>
            <person name="Kim M.K."/>
        </authorList>
    </citation>
    <scope>NUCLEOTIDE SEQUENCE</scope>
    <source>
        <strain evidence="1">BT664</strain>
    </source>
</reference>
<evidence type="ECO:0000313" key="2">
    <source>
        <dbReference type="Proteomes" id="UP000612233"/>
    </source>
</evidence>
<accession>A0A927BF61</accession>
<evidence type="ECO:0000313" key="1">
    <source>
        <dbReference type="EMBL" id="MBD2769732.1"/>
    </source>
</evidence>
<keyword evidence="2" id="KW-1185">Reference proteome</keyword>
<organism evidence="1 2">
    <name type="scientific">Hymenobacter montanus</name>
    <dbReference type="NCBI Taxonomy" id="2771359"/>
    <lineage>
        <taxon>Bacteria</taxon>
        <taxon>Pseudomonadati</taxon>
        <taxon>Bacteroidota</taxon>
        <taxon>Cytophagia</taxon>
        <taxon>Cytophagales</taxon>
        <taxon>Hymenobacteraceae</taxon>
        <taxon>Hymenobacter</taxon>
    </lineage>
</organism>
<gene>
    <name evidence="1" type="ORF">IC235_17720</name>
</gene>
<dbReference type="EMBL" id="JACXAD010000022">
    <property type="protein sequence ID" value="MBD2769732.1"/>
    <property type="molecule type" value="Genomic_DNA"/>
</dbReference>
<name>A0A927BF61_9BACT</name>
<comment type="caution">
    <text evidence="1">The sequence shown here is derived from an EMBL/GenBank/DDBJ whole genome shotgun (WGS) entry which is preliminary data.</text>
</comment>
<proteinExistence type="predicted"/>
<protein>
    <submittedName>
        <fullName evidence="1">Uncharacterized protein</fullName>
    </submittedName>
</protein>
<dbReference type="RefSeq" id="WP_191006540.1">
    <property type="nucleotide sequence ID" value="NZ_JACXAD010000022.1"/>
</dbReference>
<dbReference type="Proteomes" id="UP000612233">
    <property type="component" value="Unassembled WGS sequence"/>
</dbReference>